<accession>A0ABV7KL82</accession>
<reference evidence="3" key="1">
    <citation type="journal article" date="2019" name="Int. J. Syst. Evol. Microbiol.">
        <title>The Global Catalogue of Microorganisms (GCM) 10K type strain sequencing project: providing services to taxonomists for standard genome sequencing and annotation.</title>
        <authorList>
            <consortium name="The Broad Institute Genomics Platform"/>
            <consortium name="The Broad Institute Genome Sequencing Center for Infectious Disease"/>
            <person name="Wu L."/>
            <person name="Ma J."/>
        </authorList>
    </citation>
    <scope>NUCLEOTIDE SEQUENCE [LARGE SCALE GENOMIC DNA]</scope>
    <source>
        <strain evidence="3">CCM 320</strain>
    </source>
</reference>
<evidence type="ECO:0000313" key="3">
    <source>
        <dbReference type="Proteomes" id="UP001595625"/>
    </source>
</evidence>
<dbReference type="Proteomes" id="UP001595625">
    <property type="component" value="Unassembled WGS sequence"/>
</dbReference>
<comment type="caution">
    <text evidence="2">The sequence shown here is derived from an EMBL/GenBank/DDBJ whole genome shotgun (WGS) entry which is preliminary data.</text>
</comment>
<name>A0ABV7KL82_PLAOK</name>
<organism evidence="2 3">
    <name type="scientific">Planomicrobium okeanokoites</name>
    <name type="common">Planococcus okeanokoites</name>
    <name type="synonym">Flavobacterium okeanokoites</name>
    <dbReference type="NCBI Taxonomy" id="244"/>
    <lineage>
        <taxon>Bacteria</taxon>
        <taxon>Bacillati</taxon>
        <taxon>Bacillota</taxon>
        <taxon>Bacilli</taxon>
        <taxon>Bacillales</taxon>
        <taxon>Caryophanaceae</taxon>
        <taxon>Planomicrobium</taxon>
    </lineage>
</organism>
<evidence type="ECO:0000313" key="2">
    <source>
        <dbReference type="EMBL" id="MFC3210194.1"/>
    </source>
</evidence>
<dbReference type="EMBL" id="JBHRUJ010000004">
    <property type="protein sequence ID" value="MFC3210194.1"/>
    <property type="molecule type" value="Genomic_DNA"/>
</dbReference>
<sequence>MENKLDYMNIFKNGLYILSPTSYVLGEMLSKTLADKQEKNSVQSLEEMEENADKQEISDRLSESQAKVLQELAIARRIETADEVEIEEYFDSTGEGNVGVKASDKGVNVGVGGSGRRVVKRVYRFKGWNQEIVAEIEKEINSHIEKED</sequence>
<dbReference type="RefSeq" id="WP_117313196.1">
    <property type="nucleotide sequence ID" value="NZ_JBHRUJ010000004.1"/>
</dbReference>
<feature type="region of interest" description="Disordered" evidence="1">
    <location>
        <begin position="40"/>
        <end position="59"/>
    </location>
</feature>
<evidence type="ECO:0000256" key="1">
    <source>
        <dbReference type="SAM" id="MobiDB-lite"/>
    </source>
</evidence>
<protein>
    <submittedName>
        <fullName evidence="2">Uncharacterized protein</fullName>
    </submittedName>
</protein>
<proteinExistence type="predicted"/>
<keyword evidence="3" id="KW-1185">Reference proteome</keyword>
<gene>
    <name evidence="2" type="ORF">ACFOEJ_03780</name>
</gene>